<name>A0ABM3JHJ2_BACDO</name>
<keyword evidence="1" id="KW-0175">Coiled coil</keyword>
<sequence length="176" mass="18522">MLPPAANSPYLRNTSNSSANSNHSNHSNSNSPALQKPTCSGMRNAYNNNNNSGVVGGGAVSPHPVARHGKYASYLQQQQQQRALLQQQQLQQQQQQQQQENYLNAVNCSLYGAGSTGGAHATQPTQHAYSHVTAGAAVSANAASTSHLQHHALPHTNLSISGMSHAHSAGNAIISK</sequence>
<evidence type="ECO:0000313" key="3">
    <source>
        <dbReference type="Proteomes" id="UP001652620"/>
    </source>
</evidence>
<evidence type="ECO:0000256" key="2">
    <source>
        <dbReference type="SAM" id="MobiDB-lite"/>
    </source>
</evidence>
<feature type="coiled-coil region" evidence="1">
    <location>
        <begin position="75"/>
        <end position="105"/>
    </location>
</feature>
<evidence type="ECO:0000313" key="4">
    <source>
        <dbReference type="RefSeq" id="XP_049308693.1"/>
    </source>
</evidence>
<feature type="region of interest" description="Disordered" evidence="2">
    <location>
        <begin position="1"/>
        <end position="47"/>
    </location>
</feature>
<protein>
    <submittedName>
        <fullName evidence="4">Probable basic-leucine zipper transcription factor R</fullName>
    </submittedName>
</protein>
<gene>
    <name evidence="4" type="primary">LOC125777644</name>
</gene>
<keyword evidence="3" id="KW-1185">Reference proteome</keyword>
<dbReference type="GeneID" id="125777644"/>
<organism evidence="3 4">
    <name type="scientific">Bactrocera dorsalis</name>
    <name type="common">Oriental fruit fly</name>
    <name type="synonym">Dacus dorsalis</name>
    <dbReference type="NCBI Taxonomy" id="27457"/>
    <lineage>
        <taxon>Eukaryota</taxon>
        <taxon>Metazoa</taxon>
        <taxon>Ecdysozoa</taxon>
        <taxon>Arthropoda</taxon>
        <taxon>Hexapoda</taxon>
        <taxon>Insecta</taxon>
        <taxon>Pterygota</taxon>
        <taxon>Neoptera</taxon>
        <taxon>Endopterygota</taxon>
        <taxon>Diptera</taxon>
        <taxon>Brachycera</taxon>
        <taxon>Muscomorpha</taxon>
        <taxon>Tephritoidea</taxon>
        <taxon>Tephritidae</taxon>
        <taxon>Bactrocera</taxon>
        <taxon>Bactrocera</taxon>
    </lineage>
</organism>
<dbReference type="Proteomes" id="UP001652620">
    <property type="component" value="Chromosome 3"/>
</dbReference>
<accession>A0ABM3JHJ2</accession>
<evidence type="ECO:0000256" key="1">
    <source>
        <dbReference type="SAM" id="Coils"/>
    </source>
</evidence>
<feature type="compositionally biased region" description="Low complexity" evidence="2">
    <location>
        <begin position="13"/>
        <end position="31"/>
    </location>
</feature>
<dbReference type="RefSeq" id="XP_049308693.1">
    <property type="nucleotide sequence ID" value="XM_049452736.1"/>
</dbReference>
<reference evidence="4" key="1">
    <citation type="submission" date="2025-08" db="UniProtKB">
        <authorList>
            <consortium name="RefSeq"/>
        </authorList>
    </citation>
    <scope>IDENTIFICATION</scope>
    <source>
        <tissue evidence="4">Adult</tissue>
    </source>
</reference>
<proteinExistence type="predicted"/>